<reference evidence="2" key="1">
    <citation type="journal article" date="2020" name="mSystems">
        <title>Genome- and Community-Level Interaction Insights into Carbon Utilization and Element Cycling Functions of Hydrothermarchaeota in Hydrothermal Sediment.</title>
        <authorList>
            <person name="Zhou Z."/>
            <person name="Liu Y."/>
            <person name="Xu W."/>
            <person name="Pan J."/>
            <person name="Luo Z.H."/>
            <person name="Li M."/>
        </authorList>
    </citation>
    <scope>NUCLEOTIDE SEQUENCE [LARGE SCALE GENOMIC DNA]</scope>
    <source>
        <strain evidence="2">SpSt-132</strain>
    </source>
</reference>
<organism evidence="2">
    <name type="scientific">Hydrogenobacter sp</name>
    <dbReference type="NCBI Taxonomy" id="2152829"/>
    <lineage>
        <taxon>Bacteria</taxon>
        <taxon>Pseudomonadati</taxon>
        <taxon>Aquificota</taxon>
        <taxon>Aquificia</taxon>
        <taxon>Aquificales</taxon>
        <taxon>Aquificaceae</taxon>
        <taxon>Hydrogenobacter</taxon>
    </lineage>
</organism>
<accession>A0A7C2V643</accession>
<dbReference type="EMBL" id="DSFP01000043">
    <property type="protein sequence ID" value="HEW46059.1"/>
    <property type="molecule type" value="Genomic_DNA"/>
</dbReference>
<evidence type="ECO:0000313" key="1">
    <source>
        <dbReference type="EMBL" id="HEW46059.1"/>
    </source>
</evidence>
<sequence length="138" mass="15886">MPIQESYRQEALSKLKDLCQSLSPKVKGLLEEVDEEDLEFGVKLELKSPELEEAWKKAVEENNYMEVVFTEIMEHHDGAYLKTTFRNSLEECYAERYVSIRSSGRVEIGYALFLRLDGVSVRVERVGEGLFSLFAKAQ</sequence>
<dbReference type="AlphaFoldDB" id="A0A7C2V643"/>
<dbReference type="EMBL" id="DSFP01000067">
    <property type="protein sequence ID" value="HEW46622.1"/>
    <property type="molecule type" value="Genomic_DNA"/>
</dbReference>
<protein>
    <submittedName>
        <fullName evidence="2">Uncharacterized protein</fullName>
    </submittedName>
</protein>
<evidence type="ECO:0000313" key="2">
    <source>
        <dbReference type="EMBL" id="HEW46622.1"/>
    </source>
</evidence>
<proteinExistence type="predicted"/>
<gene>
    <name evidence="1" type="ORF">ENO47_05230</name>
    <name evidence="2" type="ORF">ENO47_08180</name>
</gene>
<name>A0A7C2V643_9AQUI</name>
<comment type="caution">
    <text evidence="2">The sequence shown here is derived from an EMBL/GenBank/DDBJ whole genome shotgun (WGS) entry which is preliminary data.</text>
</comment>